<protein>
    <submittedName>
        <fullName evidence="2">THAP-type domain-containing protein</fullName>
    </submittedName>
</protein>
<accession>A0A0M3IF08</accession>
<sequence>MCHDHLPRNDNFRCTFYCPLSSHPHPFRNEWRSSAIAGYWIGGNHIKEAKKTFLTAHSDVKPSKRARKEDEPSSCDVDSLFKKLNGLY</sequence>
<evidence type="ECO:0000313" key="2">
    <source>
        <dbReference type="WBParaSite" id="ALUE_0001674901-mRNA-1"/>
    </source>
</evidence>
<keyword evidence="1" id="KW-1185">Reference proteome</keyword>
<reference evidence="2" key="1">
    <citation type="submission" date="2017-02" db="UniProtKB">
        <authorList>
            <consortium name="WormBaseParasite"/>
        </authorList>
    </citation>
    <scope>IDENTIFICATION</scope>
</reference>
<evidence type="ECO:0000313" key="1">
    <source>
        <dbReference type="Proteomes" id="UP000036681"/>
    </source>
</evidence>
<dbReference type="WBParaSite" id="ALUE_0001674901-mRNA-1">
    <property type="protein sequence ID" value="ALUE_0001674901-mRNA-1"/>
    <property type="gene ID" value="ALUE_0001674901"/>
</dbReference>
<proteinExistence type="predicted"/>
<dbReference type="AlphaFoldDB" id="A0A0M3IF08"/>
<organism evidence="1 2">
    <name type="scientific">Ascaris lumbricoides</name>
    <name type="common">Giant roundworm</name>
    <dbReference type="NCBI Taxonomy" id="6252"/>
    <lineage>
        <taxon>Eukaryota</taxon>
        <taxon>Metazoa</taxon>
        <taxon>Ecdysozoa</taxon>
        <taxon>Nematoda</taxon>
        <taxon>Chromadorea</taxon>
        <taxon>Rhabditida</taxon>
        <taxon>Spirurina</taxon>
        <taxon>Ascaridomorpha</taxon>
        <taxon>Ascaridoidea</taxon>
        <taxon>Ascarididae</taxon>
        <taxon>Ascaris</taxon>
    </lineage>
</organism>
<name>A0A0M3IF08_ASCLU</name>
<dbReference type="Proteomes" id="UP000036681">
    <property type="component" value="Unplaced"/>
</dbReference>